<dbReference type="Proteomes" id="UP000004810">
    <property type="component" value="Unassembled WGS sequence"/>
</dbReference>
<protein>
    <submittedName>
        <fullName evidence="1">Uncharacterized protein</fullName>
    </submittedName>
</protein>
<sequence>MTSLNDVLAVRANQRCFHKRTSQKSLHIQCDRGENKHWALQDKNIRGKWKMKRDSSLMKKKWDNHINVHGLVSYFQQKAVAAHTNNSNMWNNKRTSTYYKNA</sequence>
<proteinExistence type="predicted"/>
<name>J9ESN3_WUCBA</name>
<accession>J9ESN3</accession>
<evidence type="ECO:0000313" key="1">
    <source>
        <dbReference type="EMBL" id="EJW78274.1"/>
    </source>
</evidence>
<organism evidence="1 2">
    <name type="scientific">Wuchereria bancrofti</name>
    <dbReference type="NCBI Taxonomy" id="6293"/>
    <lineage>
        <taxon>Eukaryota</taxon>
        <taxon>Metazoa</taxon>
        <taxon>Ecdysozoa</taxon>
        <taxon>Nematoda</taxon>
        <taxon>Chromadorea</taxon>
        <taxon>Rhabditida</taxon>
        <taxon>Spirurina</taxon>
        <taxon>Spiruromorpha</taxon>
        <taxon>Filarioidea</taxon>
        <taxon>Onchocercidae</taxon>
        <taxon>Wuchereria</taxon>
    </lineage>
</organism>
<comment type="caution">
    <text evidence="1">The sequence shown here is derived from an EMBL/GenBank/DDBJ whole genome shotgun (WGS) entry which is preliminary data.</text>
</comment>
<reference evidence="2" key="1">
    <citation type="submission" date="2012-08" db="EMBL/GenBank/DDBJ databases">
        <title>The Genome Sequence of Wuchereria bancrofti.</title>
        <authorList>
            <person name="Nutman T.B."/>
            <person name="Fink D.L."/>
            <person name="Russ C."/>
            <person name="Young S."/>
            <person name="Zeng Q."/>
            <person name="Koehrsen M."/>
            <person name="Alvarado L."/>
            <person name="Berlin A."/>
            <person name="Chapman S.B."/>
            <person name="Chen Z."/>
            <person name="Freedman E."/>
            <person name="Gellesch M."/>
            <person name="Goldberg J."/>
            <person name="Griggs A."/>
            <person name="Gujja S."/>
            <person name="Heilman E.R."/>
            <person name="Heiman D."/>
            <person name="Hepburn T."/>
            <person name="Howarth C."/>
            <person name="Jen D."/>
            <person name="Larson L."/>
            <person name="Lewis B."/>
            <person name="Mehta T."/>
            <person name="Park D."/>
            <person name="Pearson M."/>
            <person name="Roberts A."/>
            <person name="Saif S."/>
            <person name="Shea T."/>
            <person name="Shenoy N."/>
            <person name="Sisk P."/>
            <person name="Stolte C."/>
            <person name="Sykes S."/>
            <person name="Walk T."/>
            <person name="White J."/>
            <person name="Yandava C."/>
            <person name="Haas B."/>
            <person name="Henn M.R."/>
            <person name="Nusbaum C."/>
            <person name="Birren B."/>
        </authorList>
    </citation>
    <scope>NUCLEOTIDE SEQUENCE [LARGE SCALE GENOMIC DNA]</scope>
    <source>
        <strain evidence="2">NA</strain>
    </source>
</reference>
<dbReference type="EMBL" id="ADBV01006773">
    <property type="protein sequence ID" value="EJW78274.1"/>
    <property type="molecule type" value="Genomic_DNA"/>
</dbReference>
<gene>
    <name evidence="1" type="ORF">WUBG_10819</name>
</gene>
<evidence type="ECO:0000313" key="2">
    <source>
        <dbReference type="Proteomes" id="UP000004810"/>
    </source>
</evidence>
<dbReference type="AlphaFoldDB" id="J9ESN3"/>